<feature type="transmembrane region" description="Helical" evidence="8">
    <location>
        <begin position="290"/>
        <end position="309"/>
    </location>
</feature>
<keyword evidence="7 8" id="KW-0472">Membrane</keyword>
<feature type="transmembrane region" description="Helical" evidence="8">
    <location>
        <begin position="91"/>
        <end position="113"/>
    </location>
</feature>
<feature type="transmembrane region" description="Helical" evidence="8">
    <location>
        <begin position="347"/>
        <end position="368"/>
    </location>
</feature>
<sequence>MIFLSLIFRIGLVFIMKKKSSLWLVLLLGTLSAFGPLSLDMYLPGLPAMTSSLHTSASLIQMSISTCIVGLALGQLVIGPISDRIGRKTPLIIGLAVFAITSFALAFTSNIWIFLAIRFLQGLAGASGNVLSRALAKDMFTGKKLTRFYANLMSINGIFPVISPIIGSMTMLVGPWNLIFVVLGFIGIFLIINSIFLPETAPKEVETTFSRKSLSTLGHAKDFWQPTLILCMANGVLFCYISGSSFIYQGVFHLNSTQFSLMYALNGCGIAFGSFLAGRMASYFRSKKMVNINLFVTLIIIGLMVLNGITIGSHLLSMIGIFLIIGSFGFTTALATDLAMQVPGINAGVSSAMVGLFGNIAGGISSPLVGLFGTSSPTPMFAIMLIFQVISIGAFYLLNTKKAVA</sequence>
<evidence type="ECO:0000256" key="3">
    <source>
        <dbReference type="ARBA" id="ARBA00022448"/>
    </source>
</evidence>
<dbReference type="EMBL" id="CP043939">
    <property type="protein sequence ID" value="QER67468.1"/>
    <property type="molecule type" value="Genomic_DNA"/>
</dbReference>
<keyword evidence="6 8" id="KW-1133">Transmembrane helix</keyword>
<feature type="domain" description="Major facilitator superfamily (MFS) profile" evidence="9">
    <location>
        <begin position="21"/>
        <end position="403"/>
    </location>
</feature>
<feature type="transmembrane region" description="Helical" evidence="8">
    <location>
        <begin position="380"/>
        <end position="398"/>
    </location>
</feature>
<dbReference type="InterPro" id="IPR004812">
    <property type="entry name" value="Efflux_drug-R_Bcr/CmlA"/>
</dbReference>
<feature type="transmembrane region" description="Helical" evidence="8">
    <location>
        <begin position="119"/>
        <end position="136"/>
    </location>
</feature>
<dbReference type="InterPro" id="IPR036259">
    <property type="entry name" value="MFS_trans_sf"/>
</dbReference>
<dbReference type="GO" id="GO:0042910">
    <property type="term" value="F:xenobiotic transmembrane transporter activity"/>
    <property type="evidence" value="ECO:0007669"/>
    <property type="project" value="InterPro"/>
</dbReference>
<feature type="transmembrane region" description="Helical" evidence="8">
    <location>
        <begin position="227"/>
        <end position="248"/>
    </location>
</feature>
<organism evidence="10 11">
    <name type="scientific">Paucilactobacillus nenjiangensis</name>
    <dbReference type="NCBI Taxonomy" id="1296540"/>
    <lineage>
        <taxon>Bacteria</taxon>
        <taxon>Bacillati</taxon>
        <taxon>Bacillota</taxon>
        <taxon>Bacilli</taxon>
        <taxon>Lactobacillales</taxon>
        <taxon>Lactobacillaceae</taxon>
        <taxon>Paucilactobacillus</taxon>
    </lineage>
</organism>
<feature type="transmembrane region" description="Helical" evidence="8">
    <location>
        <begin position="21"/>
        <end position="39"/>
    </location>
</feature>
<accession>A0A5P1X598</accession>
<feature type="transmembrane region" description="Helical" evidence="8">
    <location>
        <begin position="315"/>
        <end position="335"/>
    </location>
</feature>
<evidence type="ECO:0000259" key="9">
    <source>
        <dbReference type="PROSITE" id="PS50850"/>
    </source>
</evidence>
<evidence type="ECO:0000256" key="7">
    <source>
        <dbReference type="ARBA" id="ARBA00023136"/>
    </source>
</evidence>
<evidence type="ECO:0000256" key="6">
    <source>
        <dbReference type="ARBA" id="ARBA00022989"/>
    </source>
</evidence>
<evidence type="ECO:0000256" key="5">
    <source>
        <dbReference type="ARBA" id="ARBA00022692"/>
    </source>
</evidence>
<dbReference type="InterPro" id="IPR005829">
    <property type="entry name" value="Sugar_transporter_CS"/>
</dbReference>
<reference evidence="10 11" key="1">
    <citation type="submission" date="2019-09" db="EMBL/GenBank/DDBJ databases">
        <title>Complete Genome Sequence of Lactobacillus nenjiangensis SH-Y15, isolated from sauerkraut.</title>
        <authorList>
            <person name="Yang H."/>
        </authorList>
    </citation>
    <scope>NUCLEOTIDE SEQUENCE [LARGE SCALE GENOMIC DNA]</scope>
    <source>
        <strain evidence="10 11">SH-Y15</strain>
    </source>
</reference>
<dbReference type="Pfam" id="PF07690">
    <property type="entry name" value="MFS_1"/>
    <property type="match status" value="1"/>
</dbReference>
<dbReference type="InterPro" id="IPR011701">
    <property type="entry name" value="MFS"/>
</dbReference>
<dbReference type="NCBIfam" id="TIGR00710">
    <property type="entry name" value="efflux_Bcr_CflA"/>
    <property type="match status" value="1"/>
</dbReference>
<dbReference type="PROSITE" id="PS50850">
    <property type="entry name" value="MFS"/>
    <property type="match status" value="1"/>
</dbReference>
<dbReference type="PANTHER" id="PTHR23502:SF132">
    <property type="entry name" value="POLYAMINE TRANSPORTER 2-RELATED"/>
    <property type="match status" value="1"/>
</dbReference>
<dbReference type="KEGG" id="lnn:F0161_06085"/>
<evidence type="ECO:0000256" key="2">
    <source>
        <dbReference type="ARBA" id="ARBA00006236"/>
    </source>
</evidence>
<dbReference type="SUPFAM" id="SSF103473">
    <property type="entry name" value="MFS general substrate transporter"/>
    <property type="match status" value="1"/>
</dbReference>
<gene>
    <name evidence="10" type="ORF">F0161_06085</name>
</gene>
<comment type="similarity">
    <text evidence="2 8">Belongs to the major facilitator superfamily. Bcr/CmlA family.</text>
</comment>
<name>A0A5P1X598_9LACO</name>
<keyword evidence="11" id="KW-1185">Reference proteome</keyword>
<dbReference type="PANTHER" id="PTHR23502">
    <property type="entry name" value="MAJOR FACILITATOR SUPERFAMILY"/>
    <property type="match status" value="1"/>
</dbReference>
<dbReference type="PROSITE" id="PS00216">
    <property type="entry name" value="SUGAR_TRANSPORT_1"/>
    <property type="match status" value="1"/>
</dbReference>
<evidence type="ECO:0000256" key="1">
    <source>
        <dbReference type="ARBA" id="ARBA00004651"/>
    </source>
</evidence>
<dbReference type="InterPro" id="IPR020846">
    <property type="entry name" value="MFS_dom"/>
</dbReference>
<evidence type="ECO:0000313" key="11">
    <source>
        <dbReference type="Proteomes" id="UP000325295"/>
    </source>
</evidence>
<feature type="transmembrane region" description="Helical" evidence="8">
    <location>
        <begin position="178"/>
        <end position="197"/>
    </location>
</feature>
<feature type="transmembrane region" description="Helical" evidence="8">
    <location>
        <begin position="148"/>
        <end position="166"/>
    </location>
</feature>
<feature type="transmembrane region" description="Helical" evidence="8">
    <location>
        <begin position="59"/>
        <end position="79"/>
    </location>
</feature>
<dbReference type="AlphaFoldDB" id="A0A5P1X598"/>
<evidence type="ECO:0000256" key="4">
    <source>
        <dbReference type="ARBA" id="ARBA00022475"/>
    </source>
</evidence>
<evidence type="ECO:0000256" key="8">
    <source>
        <dbReference type="RuleBase" id="RU365088"/>
    </source>
</evidence>
<dbReference type="Proteomes" id="UP000325295">
    <property type="component" value="Chromosome"/>
</dbReference>
<dbReference type="Gene3D" id="1.20.1720.10">
    <property type="entry name" value="Multidrug resistance protein D"/>
    <property type="match status" value="1"/>
</dbReference>
<dbReference type="GO" id="GO:0005886">
    <property type="term" value="C:plasma membrane"/>
    <property type="evidence" value="ECO:0007669"/>
    <property type="project" value="UniProtKB-SubCell"/>
</dbReference>
<keyword evidence="5 8" id="KW-0812">Transmembrane</keyword>
<evidence type="ECO:0000313" key="10">
    <source>
        <dbReference type="EMBL" id="QER67468.1"/>
    </source>
</evidence>
<dbReference type="OrthoDB" id="9800416at2"/>
<protein>
    <recommendedName>
        <fullName evidence="8">Bcr/CflA family efflux transporter</fullName>
    </recommendedName>
</protein>
<dbReference type="GO" id="GO:1990961">
    <property type="term" value="P:xenobiotic detoxification by transmembrane export across the plasma membrane"/>
    <property type="evidence" value="ECO:0007669"/>
    <property type="project" value="InterPro"/>
</dbReference>
<proteinExistence type="inferred from homology"/>
<keyword evidence="3 8" id="KW-0813">Transport</keyword>
<feature type="transmembrane region" description="Helical" evidence="8">
    <location>
        <begin position="260"/>
        <end position="278"/>
    </location>
</feature>
<keyword evidence="4 8" id="KW-1003">Cell membrane</keyword>
<dbReference type="CDD" id="cd17320">
    <property type="entry name" value="MFS_MdfA_MDR_like"/>
    <property type="match status" value="1"/>
</dbReference>
<comment type="subcellular location">
    <subcellularLocation>
        <location evidence="1 8">Cell membrane</location>
        <topology evidence="1 8">Multi-pass membrane protein</topology>
    </subcellularLocation>
</comment>